<organism evidence="8">
    <name type="scientific">candidate division WOR-3 bacterium</name>
    <dbReference type="NCBI Taxonomy" id="2052148"/>
    <lineage>
        <taxon>Bacteria</taxon>
        <taxon>Bacteria division WOR-3</taxon>
    </lineage>
</organism>
<dbReference type="InterPro" id="IPR029044">
    <property type="entry name" value="Nucleotide-diphossugar_trans"/>
</dbReference>
<evidence type="ECO:0000256" key="3">
    <source>
        <dbReference type="ARBA" id="ARBA00023315"/>
    </source>
</evidence>
<comment type="function">
    <text evidence="6">Catalyzes the last two sequential reactions in the de novo biosynthetic pathway for UDP-N-acetylglucosamine (UDP-GlcNAc). The C-terminal domain catalyzes the transfer of acetyl group from acetyl coenzyme A to glucosamine-1-phosphate (GlcN-1-P) to produce N-acetylglucosamine-1-phosphate (GlcNAc-1-P), which is converted into UDP-GlcNAc by the transfer of uridine 5-monophosphate (from uridine 5-triphosphate), a reaction catalyzed by the N-terminal domain.</text>
</comment>
<keyword evidence="2" id="KW-0548">Nucleotidyltransferase</keyword>
<evidence type="ECO:0000256" key="1">
    <source>
        <dbReference type="ARBA" id="ARBA00022679"/>
    </source>
</evidence>
<feature type="domain" description="Nucleotidyl transferase" evidence="7">
    <location>
        <begin position="45"/>
        <end position="232"/>
    </location>
</feature>
<dbReference type="SUPFAM" id="SSF53448">
    <property type="entry name" value="Nucleotide-diphospho-sugar transferases"/>
    <property type="match status" value="1"/>
</dbReference>
<dbReference type="GO" id="GO:0019134">
    <property type="term" value="F:glucosamine-1-phosphate N-acetyltransferase activity"/>
    <property type="evidence" value="ECO:0007669"/>
    <property type="project" value="UniProtKB-EC"/>
</dbReference>
<evidence type="ECO:0000259" key="7">
    <source>
        <dbReference type="Pfam" id="PF00483"/>
    </source>
</evidence>
<dbReference type="PANTHER" id="PTHR43584">
    <property type="entry name" value="NUCLEOTIDYL TRANSFERASE"/>
    <property type="match status" value="1"/>
</dbReference>
<dbReference type="Gene3D" id="3.90.550.10">
    <property type="entry name" value="Spore Coat Polysaccharide Biosynthesis Protein SpsA, Chain A"/>
    <property type="match status" value="1"/>
</dbReference>
<evidence type="ECO:0000256" key="2">
    <source>
        <dbReference type="ARBA" id="ARBA00022695"/>
    </source>
</evidence>
<proteinExistence type="predicted"/>
<dbReference type="Pfam" id="PF00483">
    <property type="entry name" value="NTP_transferase"/>
    <property type="match status" value="1"/>
</dbReference>
<keyword evidence="1" id="KW-0808">Transferase</keyword>
<protein>
    <recommendedName>
        <fullName evidence="7">Nucleotidyl transferase domain-containing protein</fullName>
    </recommendedName>
</protein>
<evidence type="ECO:0000313" key="8">
    <source>
        <dbReference type="EMBL" id="HGE98939.1"/>
    </source>
</evidence>
<dbReference type="GO" id="GO:0003977">
    <property type="term" value="F:UDP-N-acetylglucosamine diphosphorylase activity"/>
    <property type="evidence" value="ECO:0007669"/>
    <property type="project" value="UniProtKB-EC"/>
</dbReference>
<evidence type="ECO:0000256" key="5">
    <source>
        <dbReference type="ARBA" id="ARBA00048493"/>
    </source>
</evidence>
<dbReference type="EMBL" id="DTMQ01000016">
    <property type="protein sequence ID" value="HGE98939.1"/>
    <property type="molecule type" value="Genomic_DNA"/>
</dbReference>
<dbReference type="InterPro" id="IPR050065">
    <property type="entry name" value="GlmU-like"/>
</dbReference>
<accession>A0A7C3Z2E1</accession>
<dbReference type="InterPro" id="IPR005835">
    <property type="entry name" value="NTP_transferase_dom"/>
</dbReference>
<dbReference type="AlphaFoldDB" id="A0A7C3Z2E1"/>
<comment type="catalytic activity">
    <reaction evidence="4">
        <text>alpha-D-glucosamine 1-phosphate + acetyl-CoA = N-acetyl-alpha-D-glucosamine 1-phosphate + CoA + H(+)</text>
        <dbReference type="Rhea" id="RHEA:13725"/>
        <dbReference type="ChEBI" id="CHEBI:15378"/>
        <dbReference type="ChEBI" id="CHEBI:57287"/>
        <dbReference type="ChEBI" id="CHEBI:57288"/>
        <dbReference type="ChEBI" id="CHEBI:57776"/>
        <dbReference type="ChEBI" id="CHEBI:58516"/>
        <dbReference type="EC" id="2.3.1.157"/>
    </reaction>
</comment>
<reference evidence="8" key="1">
    <citation type="journal article" date="2020" name="mSystems">
        <title>Genome- and Community-Level Interaction Insights into Carbon Utilization and Element Cycling Functions of Hydrothermarchaeota in Hydrothermal Sediment.</title>
        <authorList>
            <person name="Zhou Z."/>
            <person name="Liu Y."/>
            <person name="Xu W."/>
            <person name="Pan J."/>
            <person name="Luo Z.H."/>
            <person name="Li M."/>
        </authorList>
    </citation>
    <scope>NUCLEOTIDE SEQUENCE [LARGE SCALE GENOMIC DNA]</scope>
    <source>
        <strain evidence="8">SpSt-906</strain>
    </source>
</reference>
<name>A0A7C3Z2E1_UNCW3</name>
<comment type="catalytic activity">
    <reaction evidence="5">
        <text>N-acetyl-alpha-D-glucosamine 1-phosphate + UTP + H(+) = UDP-N-acetyl-alpha-D-glucosamine + diphosphate</text>
        <dbReference type="Rhea" id="RHEA:13509"/>
        <dbReference type="ChEBI" id="CHEBI:15378"/>
        <dbReference type="ChEBI" id="CHEBI:33019"/>
        <dbReference type="ChEBI" id="CHEBI:46398"/>
        <dbReference type="ChEBI" id="CHEBI:57705"/>
        <dbReference type="ChEBI" id="CHEBI:57776"/>
        <dbReference type="EC" id="2.7.7.23"/>
    </reaction>
</comment>
<evidence type="ECO:0000256" key="6">
    <source>
        <dbReference type="ARBA" id="ARBA00049628"/>
    </source>
</evidence>
<gene>
    <name evidence="8" type="ORF">ENX07_02550</name>
</gene>
<evidence type="ECO:0000256" key="4">
    <source>
        <dbReference type="ARBA" id="ARBA00048247"/>
    </source>
</evidence>
<keyword evidence="3" id="KW-0012">Acyltransferase</keyword>
<dbReference type="PANTHER" id="PTHR43584:SF3">
    <property type="entry name" value="BIFUNCTIONAL PROTEIN GLMU"/>
    <property type="match status" value="1"/>
</dbReference>
<sequence>MTAIVLAAGKSSRINLTLSETEKAKILSWLRTILQEELPPTLNNSIPKVILPLSNEPLILHILSQIREGGAKRIIVVINPNFDFIRKVIERRRGFPIEFVYQKEPKGTADAVKCCAPLLGDEDVLVVCGDTPLLKSRTFSHLYSEFQKGHFSLVMLSAILPSPSGYGRVLRDGEEIRIVEERDADEEVKRIKEVNAGVYLFHWPEVFPLLSEIKPFGNPPEEYLTALIPLIQKKGGRVKVVTTPNPDEVLGINTEEDYQRVQNLLKGRE</sequence>
<comment type="caution">
    <text evidence="8">The sequence shown here is derived from an EMBL/GenBank/DDBJ whole genome shotgun (WGS) entry which is preliminary data.</text>
</comment>